<reference evidence="2" key="1">
    <citation type="journal article" date="2019" name="Int. J. Syst. Evol. Microbiol.">
        <title>The Global Catalogue of Microorganisms (GCM) 10K type strain sequencing project: providing services to taxonomists for standard genome sequencing and annotation.</title>
        <authorList>
            <consortium name="The Broad Institute Genomics Platform"/>
            <consortium name="The Broad Institute Genome Sequencing Center for Infectious Disease"/>
            <person name="Wu L."/>
            <person name="Ma J."/>
        </authorList>
    </citation>
    <scope>NUCLEOTIDE SEQUENCE [LARGE SCALE GENOMIC DNA]</scope>
    <source>
        <strain evidence="2">JCM 15134</strain>
    </source>
</reference>
<evidence type="ECO:0000313" key="2">
    <source>
        <dbReference type="Proteomes" id="UP001499915"/>
    </source>
</evidence>
<protein>
    <submittedName>
        <fullName evidence="1">Uncharacterized protein</fullName>
    </submittedName>
</protein>
<accession>A0ABP3TDX7</accession>
<dbReference type="Proteomes" id="UP001499915">
    <property type="component" value="Unassembled WGS sequence"/>
</dbReference>
<dbReference type="EMBL" id="BAAAET010000002">
    <property type="protein sequence ID" value="GAA0693025.1"/>
    <property type="molecule type" value="Genomic_DNA"/>
</dbReference>
<sequence>MLPELSINSMTLGSTLELETDSGVWGRDNSVAAVDDAANEPANMNVPILDEMLISRP</sequence>
<gene>
    <name evidence="1" type="ORF">GCM10009104_20330</name>
</gene>
<proteinExistence type="predicted"/>
<keyword evidence="2" id="KW-1185">Reference proteome</keyword>
<organism evidence="1 2">
    <name type="scientific">Marinobacterium maritimum</name>
    <dbReference type="NCBI Taxonomy" id="500162"/>
    <lineage>
        <taxon>Bacteria</taxon>
        <taxon>Pseudomonadati</taxon>
        <taxon>Pseudomonadota</taxon>
        <taxon>Gammaproteobacteria</taxon>
        <taxon>Oceanospirillales</taxon>
        <taxon>Oceanospirillaceae</taxon>
        <taxon>Marinobacterium</taxon>
    </lineage>
</organism>
<name>A0ABP3TDX7_9GAMM</name>
<comment type="caution">
    <text evidence="1">The sequence shown here is derived from an EMBL/GenBank/DDBJ whole genome shotgun (WGS) entry which is preliminary data.</text>
</comment>
<evidence type="ECO:0000313" key="1">
    <source>
        <dbReference type="EMBL" id="GAA0693025.1"/>
    </source>
</evidence>